<keyword evidence="2 5" id="KW-0274">FAD</keyword>
<dbReference type="Pfam" id="PF01494">
    <property type="entry name" value="FAD_binding_3"/>
    <property type="match status" value="1"/>
</dbReference>
<feature type="binding site" evidence="5">
    <location>
        <position position="126"/>
    </location>
    <ligand>
        <name>FAD</name>
        <dbReference type="ChEBI" id="CHEBI:57692"/>
    </ligand>
</feature>
<comment type="cofactor">
    <cofactor evidence="5">
        <name>FAD</name>
        <dbReference type="ChEBI" id="CHEBI:57692"/>
    </cofactor>
</comment>
<evidence type="ECO:0000313" key="9">
    <source>
        <dbReference type="Proteomes" id="UP001431313"/>
    </source>
</evidence>
<keyword evidence="1 5" id="KW-0285">Flavoprotein</keyword>
<evidence type="ECO:0000256" key="1">
    <source>
        <dbReference type="ARBA" id="ARBA00022630"/>
    </source>
</evidence>
<evidence type="ECO:0000313" key="8">
    <source>
        <dbReference type="EMBL" id="MCS0639478.1"/>
    </source>
</evidence>
<dbReference type="GO" id="GO:0004497">
    <property type="term" value="F:monooxygenase activity"/>
    <property type="evidence" value="ECO:0007669"/>
    <property type="project" value="UniProtKB-KW"/>
</dbReference>
<keyword evidence="5" id="KW-0547">Nucleotide-binding</keyword>
<evidence type="ECO:0000256" key="4">
    <source>
        <dbReference type="ARBA" id="ARBA00023033"/>
    </source>
</evidence>
<feature type="region of interest" description="Disordered" evidence="6">
    <location>
        <begin position="1"/>
        <end position="22"/>
    </location>
</feature>
<dbReference type="InterPro" id="IPR043683">
    <property type="entry name" value="TetX_monooxygenase"/>
</dbReference>
<keyword evidence="4 5" id="KW-0503">Monooxygenase</keyword>
<name>A0ABT2CPW5_9ACTN</name>
<dbReference type="InterPro" id="IPR036188">
    <property type="entry name" value="FAD/NAD-bd_sf"/>
</dbReference>
<organism evidence="8 9">
    <name type="scientific">Streptomyces pyxinae</name>
    <dbReference type="NCBI Taxonomy" id="2970734"/>
    <lineage>
        <taxon>Bacteria</taxon>
        <taxon>Bacillati</taxon>
        <taxon>Actinomycetota</taxon>
        <taxon>Actinomycetes</taxon>
        <taxon>Kitasatosporales</taxon>
        <taxon>Streptomycetaceae</taxon>
        <taxon>Streptomyces</taxon>
    </lineage>
</organism>
<dbReference type="EC" id="1.14.13.-" evidence="5"/>
<keyword evidence="9" id="KW-1185">Reference proteome</keyword>
<dbReference type="HAMAP" id="MF_00845">
    <property type="entry name" value="TetX_monooxygenase"/>
    <property type="match status" value="1"/>
</dbReference>
<accession>A0ABT2CPW5</accession>
<dbReference type="PANTHER" id="PTHR46972">
    <property type="entry name" value="MONOOXYGENASE ASQM-RELATED"/>
    <property type="match status" value="1"/>
</dbReference>
<feature type="compositionally biased region" description="Low complexity" evidence="6">
    <location>
        <begin position="1"/>
        <end position="21"/>
    </location>
</feature>
<keyword evidence="5" id="KW-0963">Cytoplasm</keyword>
<comment type="similarity">
    <text evidence="5">Belongs to the aromatic-ring hydroxylase family. TetX subfamily.</text>
</comment>
<reference evidence="8" key="1">
    <citation type="submission" date="2022-08" db="EMBL/GenBank/DDBJ databases">
        <authorList>
            <person name="Somphong A."/>
            <person name="Phongsopitanun W."/>
        </authorList>
    </citation>
    <scope>NUCLEOTIDE SEQUENCE</scope>
    <source>
        <strain evidence="8">LP05-1</strain>
    </source>
</reference>
<dbReference type="Gene3D" id="3.50.50.60">
    <property type="entry name" value="FAD/NAD(P)-binding domain"/>
    <property type="match status" value="1"/>
</dbReference>
<comment type="subcellular location">
    <subcellularLocation>
        <location evidence="5">Cytoplasm</location>
    </subcellularLocation>
</comment>
<proteinExistence type="inferred from homology"/>
<keyword evidence="3 5" id="KW-0560">Oxidoreductase</keyword>
<comment type="subunit">
    <text evidence="5">Monomer.</text>
</comment>
<comment type="caution">
    <text evidence="8">The sequence shown here is derived from an EMBL/GenBank/DDBJ whole genome shotgun (WGS) entry which is preliminary data.</text>
</comment>
<evidence type="ECO:0000259" key="7">
    <source>
        <dbReference type="Pfam" id="PF01494"/>
    </source>
</evidence>
<comment type="catalytic activity">
    <reaction evidence="5">
        <text>a tetracycline + NADPH + O2 + H(+) = an 11a-hydroxytetracycline + NADP(+) + H2O</text>
        <dbReference type="Rhea" id="RHEA:61444"/>
        <dbReference type="ChEBI" id="CHEBI:15377"/>
        <dbReference type="ChEBI" id="CHEBI:15378"/>
        <dbReference type="ChEBI" id="CHEBI:15379"/>
        <dbReference type="ChEBI" id="CHEBI:57783"/>
        <dbReference type="ChEBI" id="CHEBI:58349"/>
        <dbReference type="ChEBI" id="CHEBI:144644"/>
        <dbReference type="ChEBI" id="CHEBI:144645"/>
    </reaction>
</comment>
<dbReference type="PANTHER" id="PTHR46972:SF1">
    <property type="entry name" value="FAD DEPENDENT OXIDOREDUCTASE DOMAIN-CONTAINING PROTEIN"/>
    <property type="match status" value="1"/>
</dbReference>
<gene>
    <name evidence="8" type="ORF">NX801_28360</name>
</gene>
<dbReference type="RefSeq" id="WP_258790806.1">
    <property type="nucleotide sequence ID" value="NZ_JANUGQ010000037.1"/>
</dbReference>
<feature type="binding site" evidence="5">
    <location>
        <position position="69"/>
    </location>
    <ligand>
        <name>FAD</name>
        <dbReference type="ChEBI" id="CHEBI:57692"/>
    </ligand>
</feature>
<dbReference type="InterPro" id="IPR002938">
    <property type="entry name" value="FAD-bd"/>
</dbReference>
<comment type="function">
    <text evidence="5">An FAD-requiring monooxygenase active on some tetracycline antibiotic derivatives, which leads to their inactivation. Hydroxylates carbon 11a of tetracycline and some analogs.</text>
</comment>
<evidence type="ECO:0000256" key="3">
    <source>
        <dbReference type="ARBA" id="ARBA00023002"/>
    </source>
</evidence>
<keyword evidence="5" id="KW-0521">NADP</keyword>
<evidence type="ECO:0000256" key="6">
    <source>
        <dbReference type="SAM" id="MobiDB-lite"/>
    </source>
</evidence>
<sequence>MAAAHTPDPTPATGTAPGAAGSRAPRIAVVGGGPGGLTLARVLETRGIPVTVFERDASPVARQQGGMLDLHEESGQSALRTAGLLDEFLALARPEGEEARIAGADGAALVAHLPEPGQPARPEVDRADLRRLLLASLRPDTVRWGRAVVSAVPAGGAAHRLVFADGTTETFDLVVGADGAWSRVRALLTDQAPVFSGVHFVEARTPGAARDHAALAGLVGPGSLYAFEDDRGIMAQHNGDGTIRTYYVLRLPEEWLPGPAEGPAEHRAETLRKHFDGWNPVLLAPLEHSAELIHRVLYALPAGHRWQHRPGVTLLGDAAHLMTPFAGLGANMAMLDAAELGLSIAGSGDLTEAVRGYEDAMWPRAAGAAALTEAGLAAAISPDAPGSALRHFASVVDAG</sequence>
<evidence type="ECO:0000256" key="2">
    <source>
        <dbReference type="ARBA" id="ARBA00022827"/>
    </source>
</evidence>
<feature type="domain" description="FAD-binding" evidence="7">
    <location>
        <begin position="27"/>
        <end position="345"/>
    </location>
</feature>
<feature type="binding site" evidence="5">
    <location>
        <position position="62"/>
    </location>
    <ligand>
        <name>NADPH</name>
        <dbReference type="ChEBI" id="CHEBI:57783"/>
    </ligand>
</feature>
<dbReference type="SUPFAM" id="SSF51905">
    <property type="entry name" value="FAD/NAD(P)-binding domain"/>
    <property type="match status" value="1"/>
</dbReference>
<dbReference type="Proteomes" id="UP001431313">
    <property type="component" value="Unassembled WGS sequence"/>
</dbReference>
<evidence type="ECO:0000256" key="5">
    <source>
        <dbReference type="HAMAP-Rule" id="MF_00845"/>
    </source>
</evidence>
<comment type="domain">
    <text evidence="5">Consists of an N-terminal FAD-binding domain with a Rossman fold and a C-terminal substrate-binding domain.</text>
</comment>
<feature type="binding site" evidence="5">
    <location>
        <position position="317"/>
    </location>
    <ligand>
        <name>FAD</name>
        <dbReference type="ChEBI" id="CHEBI:57692"/>
    </ligand>
</feature>
<dbReference type="EMBL" id="JANUGQ010000037">
    <property type="protein sequence ID" value="MCS0639478.1"/>
    <property type="molecule type" value="Genomic_DNA"/>
</dbReference>
<protein>
    <recommendedName>
        <fullName evidence="5">Flavin-dependent monooxygenase</fullName>
    </recommendedName>
    <alternativeName>
        <fullName evidence="5">TetX monooxygenase</fullName>
        <shortName evidence="5">TetX</shortName>
        <ecNumber evidence="5">1.14.13.-</ecNumber>
    </alternativeName>
</protein>
<dbReference type="PRINTS" id="PR00420">
    <property type="entry name" value="RNGMNOXGNASE"/>
</dbReference>